<dbReference type="PROSITE" id="PS50893">
    <property type="entry name" value="ABC_TRANSPORTER_2"/>
    <property type="match status" value="1"/>
</dbReference>
<sequence length="248" mass="27313">MLKVEKLDKKYGSSYAVRDLNFTVGSGELFAFIGPNGSGKSTTIRMLTGLLKASGGSVEMFGEEMGPGKTHLKARLSFIPDTPDLMGKLTGREYLNFIASVYKIDEAVFLEEQQKLLALFDLEGKLDTLIEEYSHGMKQKVALIGALIHKPDILFLDEPTVGLDPKSNRNLKNYLREYAESGRTVFLTTHNLSLAEEIATDILIIYNGRKLAQGTLAELRKMAGNETAGLEDIFLELTEVSGNDPSDT</sequence>
<comment type="caution">
    <text evidence="5">The sequence shown here is derived from an EMBL/GenBank/DDBJ whole genome shotgun (WGS) entry which is preliminary data.</text>
</comment>
<keyword evidence="6" id="KW-1185">Reference proteome</keyword>
<dbReference type="SUPFAM" id="SSF52540">
    <property type="entry name" value="P-loop containing nucleoside triphosphate hydrolases"/>
    <property type="match status" value="1"/>
</dbReference>
<dbReference type="PROSITE" id="PS00211">
    <property type="entry name" value="ABC_TRANSPORTER_1"/>
    <property type="match status" value="1"/>
</dbReference>
<feature type="domain" description="ABC transporter" evidence="4">
    <location>
        <begin position="2"/>
        <end position="232"/>
    </location>
</feature>
<dbReference type="CDD" id="cd03230">
    <property type="entry name" value="ABC_DR_subfamily_A"/>
    <property type="match status" value="1"/>
</dbReference>
<dbReference type="SMART" id="SM00382">
    <property type="entry name" value="AAA"/>
    <property type="match status" value="1"/>
</dbReference>
<dbReference type="PANTHER" id="PTHR42939:SF1">
    <property type="entry name" value="ABC TRANSPORTER ATP-BINDING PROTEIN ALBC-RELATED"/>
    <property type="match status" value="1"/>
</dbReference>
<evidence type="ECO:0000256" key="3">
    <source>
        <dbReference type="ARBA" id="ARBA00022840"/>
    </source>
</evidence>
<dbReference type="InterPro" id="IPR003439">
    <property type="entry name" value="ABC_transporter-like_ATP-bd"/>
</dbReference>
<dbReference type="AlphaFoldDB" id="A0A6N8TZP5"/>
<accession>A0A6N8TZP5</accession>
<dbReference type="InterPro" id="IPR051782">
    <property type="entry name" value="ABC_Transporter_VariousFunc"/>
</dbReference>
<evidence type="ECO:0000313" key="5">
    <source>
        <dbReference type="EMBL" id="MXQ50527.1"/>
    </source>
</evidence>
<dbReference type="Proteomes" id="UP000436284">
    <property type="component" value="Unassembled WGS sequence"/>
</dbReference>
<dbReference type="GO" id="GO:0005524">
    <property type="term" value="F:ATP binding"/>
    <property type="evidence" value="ECO:0007669"/>
    <property type="project" value="UniProtKB-KW"/>
</dbReference>
<reference evidence="5 6" key="1">
    <citation type="submission" date="2019-12" db="EMBL/GenBank/DDBJ databases">
        <title>Salinicoccus cyprini sp. nov., isolated from gastro-intestinal tract of mirror carp, Cyprinus carpio var. specularis, collected from Gobind Sagar Reservoir, Himachal Pradesh, India.</title>
        <authorList>
            <person name="Talwar C."/>
            <person name="Singh A.K."/>
            <person name="Lal R."/>
            <person name="Negi R.K."/>
        </authorList>
    </citation>
    <scope>NUCLEOTIDE SEQUENCE [LARGE SCALE GENOMIC DNA]</scope>
    <source>
        <strain evidence="5 6">J-82</strain>
    </source>
</reference>
<protein>
    <submittedName>
        <fullName evidence="5">ATP-binding cassette domain-containing protein</fullName>
    </submittedName>
</protein>
<name>A0A6N8TZP5_9STAP</name>
<dbReference type="Pfam" id="PF00005">
    <property type="entry name" value="ABC_tran"/>
    <property type="match status" value="1"/>
</dbReference>
<dbReference type="OrthoDB" id="9804819at2"/>
<dbReference type="Gene3D" id="3.40.50.300">
    <property type="entry name" value="P-loop containing nucleotide triphosphate hydrolases"/>
    <property type="match status" value="1"/>
</dbReference>
<keyword evidence="1" id="KW-0813">Transport</keyword>
<dbReference type="InterPro" id="IPR017871">
    <property type="entry name" value="ABC_transporter-like_CS"/>
</dbReference>
<dbReference type="PANTHER" id="PTHR42939">
    <property type="entry name" value="ABC TRANSPORTER ATP-BINDING PROTEIN ALBC-RELATED"/>
    <property type="match status" value="1"/>
</dbReference>
<evidence type="ECO:0000313" key="6">
    <source>
        <dbReference type="Proteomes" id="UP000436284"/>
    </source>
</evidence>
<dbReference type="InterPro" id="IPR003593">
    <property type="entry name" value="AAA+_ATPase"/>
</dbReference>
<dbReference type="InterPro" id="IPR027417">
    <property type="entry name" value="P-loop_NTPase"/>
</dbReference>
<evidence type="ECO:0000259" key="4">
    <source>
        <dbReference type="PROSITE" id="PS50893"/>
    </source>
</evidence>
<proteinExistence type="predicted"/>
<organism evidence="5 6">
    <name type="scientific">Salinicoccus hispanicus</name>
    <dbReference type="NCBI Taxonomy" id="157225"/>
    <lineage>
        <taxon>Bacteria</taxon>
        <taxon>Bacillati</taxon>
        <taxon>Bacillota</taxon>
        <taxon>Bacilli</taxon>
        <taxon>Bacillales</taxon>
        <taxon>Staphylococcaceae</taxon>
        <taxon>Salinicoccus</taxon>
    </lineage>
</organism>
<evidence type="ECO:0000256" key="1">
    <source>
        <dbReference type="ARBA" id="ARBA00022448"/>
    </source>
</evidence>
<dbReference type="EMBL" id="WUUK01000001">
    <property type="protein sequence ID" value="MXQ50527.1"/>
    <property type="molecule type" value="Genomic_DNA"/>
</dbReference>
<keyword evidence="3 5" id="KW-0067">ATP-binding</keyword>
<evidence type="ECO:0000256" key="2">
    <source>
        <dbReference type="ARBA" id="ARBA00022741"/>
    </source>
</evidence>
<keyword evidence="2" id="KW-0547">Nucleotide-binding</keyword>
<dbReference type="RefSeq" id="WP_160653182.1">
    <property type="nucleotide sequence ID" value="NZ_JBHRWU010000001.1"/>
</dbReference>
<dbReference type="GO" id="GO:0016887">
    <property type="term" value="F:ATP hydrolysis activity"/>
    <property type="evidence" value="ECO:0007669"/>
    <property type="project" value="InterPro"/>
</dbReference>
<gene>
    <name evidence="5" type="ORF">GQ671_04305</name>
</gene>